<comment type="subcellular location">
    <subcellularLocation>
        <location evidence="1">Cytoplasm</location>
        <location evidence="1">Cytoskeleton</location>
        <location evidence="1">Spindle</location>
    </subcellularLocation>
    <subcellularLocation>
        <location evidence="2">Midbody</location>
    </subcellularLocation>
</comment>
<name>A0A9D4CPW2_DREPO</name>
<comment type="caution">
    <text evidence="17">The sequence shown here is derived from an EMBL/GenBank/DDBJ whole genome shotgun (WGS) entry which is preliminary data.</text>
</comment>
<dbReference type="GO" id="GO:0051301">
    <property type="term" value="P:cell division"/>
    <property type="evidence" value="ECO:0007669"/>
    <property type="project" value="UniProtKB-KW"/>
</dbReference>
<evidence type="ECO:0000256" key="3">
    <source>
        <dbReference type="ARBA" id="ARBA00010513"/>
    </source>
</evidence>
<feature type="compositionally biased region" description="Basic and acidic residues" evidence="15">
    <location>
        <begin position="71"/>
        <end position="81"/>
    </location>
</feature>
<dbReference type="AlphaFoldDB" id="A0A9D4CPW2"/>
<keyword evidence="10" id="KW-0175">Coiled coil</keyword>
<evidence type="ECO:0000313" key="18">
    <source>
        <dbReference type="Proteomes" id="UP000828390"/>
    </source>
</evidence>
<dbReference type="InterPro" id="IPR008978">
    <property type="entry name" value="HSP20-like_chaperone"/>
</dbReference>
<keyword evidence="8" id="KW-0493">Microtubule</keyword>
<evidence type="ECO:0000259" key="16">
    <source>
        <dbReference type="PROSITE" id="PS51203"/>
    </source>
</evidence>
<dbReference type="GO" id="GO:0030496">
    <property type="term" value="C:midbody"/>
    <property type="evidence" value="ECO:0007669"/>
    <property type="project" value="UniProtKB-SubCell"/>
</dbReference>
<dbReference type="InterPro" id="IPR007052">
    <property type="entry name" value="CS_dom"/>
</dbReference>
<dbReference type="EMBL" id="JAIWYP010000012">
    <property type="protein sequence ID" value="KAH3729405.1"/>
    <property type="molecule type" value="Genomic_DNA"/>
</dbReference>
<dbReference type="GO" id="GO:0005819">
    <property type="term" value="C:spindle"/>
    <property type="evidence" value="ECO:0007669"/>
    <property type="project" value="UniProtKB-SubCell"/>
</dbReference>
<evidence type="ECO:0000256" key="5">
    <source>
        <dbReference type="ARBA" id="ARBA00022490"/>
    </source>
</evidence>
<feature type="compositionally biased region" description="Basic and acidic residues" evidence="15">
    <location>
        <begin position="117"/>
        <end position="134"/>
    </location>
</feature>
<proteinExistence type="inferred from homology"/>
<evidence type="ECO:0000256" key="9">
    <source>
        <dbReference type="ARBA" id="ARBA00022776"/>
    </source>
</evidence>
<dbReference type="Proteomes" id="UP000828390">
    <property type="component" value="Unassembled WGS sequence"/>
</dbReference>
<sequence length="338" mass="39112">MADDEKFDGVMLNLATQLEGGVPELLEKIFSFLSRKTDFYTGGEKGQSEKMLMEKFRKYERQAQEKQAALKAEREEEERRRQERIRKKKEEEEAALSEPKIKELTEEEAEKLQQQLDQKKVETKVEPEADKPAVEEVPPAENGPAEEKKEGNKSDEEEDEDAKGKLKPNFGNGADLEKYSWTQSLSELEVVIPFDVKFRIKSKDIVVIIEKKSVKAGLKGHPPVIEGDLQHDIKVEESTWTLEDGKQLKLFFEKVNKMEWWSKVVMTDPEINTKKVQPENSKLSDLDGETRSMVEKMMFDQRQKEMGLPTSDEQKKRDVMSKFMAAHPEMDFSKCKFN</sequence>
<evidence type="ECO:0000256" key="2">
    <source>
        <dbReference type="ARBA" id="ARBA00004214"/>
    </source>
</evidence>
<comment type="function">
    <text evidence="14">Plays a role in neurogenesis and neuronal migration. Necessary for correct formation of mitotic spindles and chromosome separation during mitosis. Necessary for cytokinesis and cell proliferation.</text>
</comment>
<evidence type="ECO:0000256" key="15">
    <source>
        <dbReference type="SAM" id="MobiDB-lite"/>
    </source>
</evidence>
<dbReference type="InterPro" id="IPR025934">
    <property type="entry name" value="NudC_N_dom"/>
</dbReference>
<protein>
    <recommendedName>
        <fullName evidence="4">Nuclear migration protein nudC</fullName>
    </recommendedName>
    <alternativeName>
        <fullName evidence="13">Nuclear distribution protein C homolog</fullName>
    </alternativeName>
</protein>
<dbReference type="InterPro" id="IPR037898">
    <property type="entry name" value="NudC_fam"/>
</dbReference>
<keyword evidence="18" id="KW-1185">Reference proteome</keyword>
<evidence type="ECO:0000256" key="12">
    <source>
        <dbReference type="ARBA" id="ARBA00023306"/>
    </source>
</evidence>
<evidence type="ECO:0000256" key="7">
    <source>
        <dbReference type="ARBA" id="ARBA00022618"/>
    </source>
</evidence>
<gene>
    <name evidence="17" type="ORF">DPMN_055376</name>
</gene>
<keyword evidence="12" id="KW-0131">Cell cycle</keyword>
<dbReference type="PANTHER" id="PTHR12356:SF3">
    <property type="entry name" value="NUCLEAR MIGRATION PROTEIN NUDC"/>
    <property type="match status" value="1"/>
</dbReference>
<feature type="domain" description="CS" evidence="16">
    <location>
        <begin position="174"/>
        <end position="265"/>
    </location>
</feature>
<evidence type="ECO:0000256" key="1">
    <source>
        <dbReference type="ARBA" id="ARBA00004186"/>
    </source>
</evidence>
<feature type="compositionally biased region" description="Basic and acidic residues" evidence="15">
    <location>
        <begin position="145"/>
        <end position="154"/>
    </location>
</feature>
<reference evidence="17" key="1">
    <citation type="journal article" date="2019" name="bioRxiv">
        <title>The Genome of the Zebra Mussel, Dreissena polymorpha: A Resource for Invasive Species Research.</title>
        <authorList>
            <person name="McCartney M.A."/>
            <person name="Auch B."/>
            <person name="Kono T."/>
            <person name="Mallez S."/>
            <person name="Zhang Y."/>
            <person name="Obille A."/>
            <person name="Becker A."/>
            <person name="Abrahante J.E."/>
            <person name="Garbe J."/>
            <person name="Badalamenti J.P."/>
            <person name="Herman A."/>
            <person name="Mangelson H."/>
            <person name="Liachko I."/>
            <person name="Sullivan S."/>
            <person name="Sone E.D."/>
            <person name="Koren S."/>
            <person name="Silverstein K.A.T."/>
            <person name="Beckman K.B."/>
            <person name="Gohl D.M."/>
        </authorList>
    </citation>
    <scope>NUCLEOTIDE SEQUENCE</scope>
    <source>
        <strain evidence="17">Duluth1</strain>
        <tissue evidence="17">Whole animal</tissue>
    </source>
</reference>
<comment type="similarity">
    <text evidence="3">Belongs to the nudC family.</text>
</comment>
<dbReference type="Pfam" id="PF04969">
    <property type="entry name" value="CS"/>
    <property type="match status" value="1"/>
</dbReference>
<dbReference type="Pfam" id="PF14050">
    <property type="entry name" value="Nudc_N"/>
    <property type="match status" value="1"/>
</dbReference>
<evidence type="ECO:0000256" key="6">
    <source>
        <dbReference type="ARBA" id="ARBA00022553"/>
    </source>
</evidence>
<dbReference type="GO" id="GO:0006457">
    <property type="term" value="P:protein folding"/>
    <property type="evidence" value="ECO:0007669"/>
    <property type="project" value="TreeGrafter"/>
</dbReference>
<organism evidence="17 18">
    <name type="scientific">Dreissena polymorpha</name>
    <name type="common">Zebra mussel</name>
    <name type="synonym">Mytilus polymorpha</name>
    <dbReference type="NCBI Taxonomy" id="45954"/>
    <lineage>
        <taxon>Eukaryota</taxon>
        <taxon>Metazoa</taxon>
        <taxon>Spiralia</taxon>
        <taxon>Lophotrochozoa</taxon>
        <taxon>Mollusca</taxon>
        <taxon>Bivalvia</taxon>
        <taxon>Autobranchia</taxon>
        <taxon>Heteroconchia</taxon>
        <taxon>Euheterodonta</taxon>
        <taxon>Imparidentia</taxon>
        <taxon>Neoheterodontei</taxon>
        <taxon>Myida</taxon>
        <taxon>Dreissenoidea</taxon>
        <taxon>Dreissenidae</taxon>
        <taxon>Dreissena</taxon>
    </lineage>
</organism>
<dbReference type="InterPro" id="IPR032572">
    <property type="entry name" value="NuDC"/>
</dbReference>
<dbReference type="OrthoDB" id="416217at2759"/>
<evidence type="ECO:0000256" key="10">
    <source>
        <dbReference type="ARBA" id="ARBA00023054"/>
    </source>
</evidence>
<evidence type="ECO:0000313" key="17">
    <source>
        <dbReference type="EMBL" id="KAH3729405.1"/>
    </source>
</evidence>
<dbReference type="GO" id="GO:0005874">
    <property type="term" value="C:microtubule"/>
    <property type="evidence" value="ECO:0007669"/>
    <property type="project" value="UniProtKB-KW"/>
</dbReference>
<dbReference type="PANTHER" id="PTHR12356">
    <property type="entry name" value="NUCLEAR MOVEMENT PROTEIN NUDC"/>
    <property type="match status" value="1"/>
</dbReference>
<evidence type="ECO:0000256" key="11">
    <source>
        <dbReference type="ARBA" id="ARBA00023212"/>
    </source>
</evidence>
<keyword evidence="11" id="KW-0206">Cytoskeleton</keyword>
<feature type="region of interest" description="Disordered" evidence="15">
    <location>
        <begin position="62"/>
        <end position="171"/>
    </location>
</feature>
<reference evidence="17" key="2">
    <citation type="submission" date="2020-11" db="EMBL/GenBank/DDBJ databases">
        <authorList>
            <person name="McCartney M.A."/>
            <person name="Auch B."/>
            <person name="Kono T."/>
            <person name="Mallez S."/>
            <person name="Becker A."/>
            <person name="Gohl D.M."/>
            <person name="Silverstein K.A.T."/>
            <person name="Koren S."/>
            <person name="Bechman K.B."/>
            <person name="Herman A."/>
            <person name="Abrahante J.E."/>
            <person name="Garbe J."/>
        </authorList>
    </citation>
    <scope>NUCLEOTIDE SEQUENCE</scope>
    <source>
        <strain evidence="17">Duluth1</strain>
        <tissue evidence="17">Whole animal</tissue>
    </source>
</reference>
<keyword evidence="9" id="KW-0498">Mitosis</keyword>
<keyword evidence="7" id="KW-0132">Cell division</keyword>
<evidence type="ECO:0000256" key="8">
    <source>
        <dbReference type="ARBA" id="ARBA00022701"/>
    </source>
</evidence>
<keyword evidence="5" id="KW-0963">Cytoplasm</keyword>
<dbReference type="Pfam" id="PF16273">
    <property type="entry name" value="NuDC"/>
    <property type="match status" value="1"/>
</dbReference>
<dbReference type="GO" id="GO:0005737">
    <property type="term" value="C:cytoplasm"/>
    <property type="evidence" value="ECO:0007669"/>
    <property type="project" value="TreeGrafter"/>
</dbReference>
<keyword evidence="6" id="KW-0597">Phosphoprotein</keyword>
<dbReference type="GO" id="GO:0051082">
    <property type="term" value="F:unfolded protein binding"/>
    <property type="evidence" value="ECO:0007669"/>
    <property type="project" value="TreeGrafter"/>
</dbReference>
<dbReference type="FunFam" id="2.60.40.790:FF:000001">
    <property type="entry name" value="Nuclear migration protein nudC"/>
    <property type="match status" value="1"/>
</dbReference>
<evidence type="ECO:0000256" key="14">
    <source>
        <dbReference type="ARBA" id="ARBA00046142"/>
    </source>
</evidence>
<dbReference type="PROSITE" id="PS51203">
    <property type="entry name" value="CS"/>
    <property type="match status" value="1"/>
</dbReference>
<dbReference type="Gene3D" id="2.60.40.790">
    <property type="match status" value="1"/>
</dbReference>
<accession>A0A9D4CPW2</accession>
<evidence type="ECO:0000256" key="13">
    <source>
        <dbReference type="ARBA" id="ARBA00030427"/>
    </source>
</evidence>
<dbReference type="SUPFAM" id="SSF49764">
    <property type="entry name" value="HSP20-like chaperones"/>
    <property type="match status" value="1"/>
</dbReference>
<evidence type="ECO:0000256" key="4">
    <source>
        <dbReference type="ARBA" id="ARBA00017641"/>
    </source>
</evidence>